<evidence type="ECO:0000256" key="4">
    <source>
        <dbReference type="ARBA" id="ARBA00022553"/>
    </source>
</evidence>
<keyword evidence="10 15" id="KW-1133">Transmembrane helix</keyword>
<dbReference type="InterPro" id="IPR050482">
    <property type="entry name" value="Sensor_HK_TwoCompSys"/>
</dbReference>
<dbReference type="PIRSF" id="PIRSF037431">
    <property type="entry name" value="STHK_LiaS"/>
    <property type="match status" value="1"/>
</dbReference>
<dbReference type="AlphaFoldDB" id="A0A5C7F746"/>
<keyword evidence="12 13" id="KW-0472">Membrane</keyword>
<dbReference type="Proteomes" id="UP000321816">
    <property type="component" value="Chromosome"/>
</dbReference>
<keyword evidence="14" id="KW-0175">Coiled coil</keyword>
<evidence type="ECO:0000256" key="13">
    <source>
        <dbReference type="PIRNR" id="PIRNR037431"/>
    </source>
</evidence>
<dbReference type="GO" id="GO:0000155">
    <property type="term" value="F:phosphorelay sensor kinase activity"/>
    <property type="evidence" value="ECO:0007669"/>
    <property type="project" value="UniProtKB-UniRule"/>
</dbReference>
<evidence type="ECO:0000256" key="9">
    <source>
        <dbReference type="ARBA" id="ARBA00022840"/>
    </source>
</evidence>
<dbReference type="SUPFAM" id="SSF55874">
    <property type="entry name" value="ATPase domain of HSP90 chaperone/DNA topoisomerase II/histidine kinase"/>
    <property type="match status" value="1"/>
</dbReference>
<keyword evidence="3 13" id="KW-1003">Cell membrane</keyword>
<evidence type="ECO:0000313" key="17">
    <source>
        <dbReference type="EMBL" id="WWD79199.1"/>
    </source>
</evidence>
<keyword evidence="4" id="KW-0597">Phosphoprotein</keyword>
<dbReference type="InterPro" id="IPR011712">
    <property type="entry name" value="Sig_transdc_His_kin_sub3_dim/P"/>
</dbReference>
<dbReference type="EMBL" id="CP144914">
    <property type="protein sequence ID" value="WWD79199.1"/>
    <property type="molecule type" value="Genomic_DNA"/>
</dbReference>
<protein>
    <recommendedName>
        <fullName evidence="13">Sensor histidine kinase</fullName>
        <ecNumber evidence="13">2.7.13.3</ecNumber>
    </recommendedName>
</protein>
<evidence type="ECO:0000313" key="18">
    <source>
        <dbReference type="Proteomes" id="UP000321816"/>
    </source>
</evidence>
<dbReference type="GO" id="GO:0005886">
    <property type="term" value="C:plasma membrane"/>
    <property type="evidence" value="ECO:0007669"/>
    <property type="project" value="UniProtKB-SubCell"/>
</dbReference>
<sequence length="341" mass="37898">MTIAARLVFTISVLTLLVCLVIGTVTVMLFPPESIGILWSTAVFGIPYLLFAGGTAVLFVLFSGLAVHAHWKEYNKQLQTRLDKALLGTEGSETAVHKQEVFRKIAELQEKLARQTQRTRQAAAEKAADREKSLQEVIVQERTRLARELHDSVSQQLFAASMLAAAINESEEYSGAVKDQFQLVERMINQSQLEMRALLLHLRPAALKDKSLKAGMEELLGELKQKVPVNVESRLEEVALDKGVEDHLFRILQEAVSNSLRHASAGEVSVTLMERDGKVIMQVVDDGKGFRVQEEAHGSYGMSTMKERAEEVGGRLKVVSIPGEGTRIEVQIPIWKEGEKQ</sequence>
<dbReference type="PANTHER" id="PTHR24421">
    <property type="entry name" value="NITRATE/NITRITE SENSOR PROTEIN NARX-RELATED"/>
    <property type="match status" value="1"/>
</dbReference>
<reference evidence="17 18" key="1">
    <citation type="submission" date="2024-01" db="EMBL/GenBank/DDBJ databases">
        <title>Complete Genome Sequence of Alkalicoccus halolimnae BZ-SZ-XJ29T, a Moderately Halophilic Bacterium Isolated from a Salt Lake.</title>
        <authorList>
            <person name="Zhao B."/>
        </authorList>
    </citation>
    <scope>NUCLEOTIDE SEQUENCE [LARGE SCALE GENOMIC DNA]</scope>
    <source>
        <strain evidence="17 18">BZ-SZ-XJ29</strain>
    </source>
</reference>
<keyword evidence="6 15" id="KW-0812">Transmembrane</keyword>
<evidence type="ECO:0000256" key="7">
    <source>
        <dbReference type="ARBA" id="ARBA00022741"/>
    </source>
</evidence>
<dbReference type="InterPro" id="IPR005467">
    <property type="entry name" value="His_kinase_dom"/>
</dbReference>
<dbReference type="GO" id="GO:0046983">
    <property type="term" value="F:protein dimerization activity"/>
    <property type="evidence" value="ECO:0007669"/>
    <property type="project" value="InterPro"/>
</dbReference>
<feature type="coiled-coil region" evidence="14">
    <location>
        <begin position="98"/>
        <end position="125"/>
    </location>
</feature>
<organism evidence="17 18">
    <name type="scientific">Alkalicoccus halolimnae</name>
    <dbReference type="NCBI Taxonomy" id="1667239"/>
    <lineage>
        <taxon>Bacteria</taxon>
        <taxon>Bacillati</taxon>
        <taxon>Bacillota</taxon>
        <taxon>Bacilli</taxon>
        <taxon>Bacillales</taxon>
        <taxon>Bacillaceae</taxon>
        <taxon>Alkalicoccus</taxon>
    </lineage>
</organism>
<keyword evidence="9 13" id="KW-0067">ATP-binding</keyword>
<dbReference type="Pfam" id="PF07730">
    <property type="entry name" value="HisKA_3"/>
    <property type="match status" value="1"/>
</dbReference>
<keyword evidence="11 13" id="KW-0902">Two-component regulatory system</keyword>
<dbReference type="RefSeq" id="WP_147803492.1">
    <property type="nucleotide sequence ID" value="NZ_CP144914.1"/>
</dbReference>
<evidence type="ECO:0000256" key="5">
    <source>
        <dbReference type="ARBA" id="ARBA00022679"/>
    </source>
</evidence>
<evidence type="ECO:0000259" key="16">
    <source>
        <dbReference type="PROSITE" id="PS50109"/>
    </source>
</evidence>
<dbReference type="SMART" id="SM00387">
    <property type="entry name" value="HATPase_c"/>
    <property type="match status" value="1"/>
</dbReference>
<keyword evidence="5 13" id="KW-0808">Transferase</keyword>
<evidence type="ECO:0000256" key="10">
    <source>
        <dbReference type="ARBA" id="ARBA00022989"/>
    </source>
</evidence>
<proteinExistence type="predicted"/>
<gene>
    <name evidence="17" type="ORF">FTX54_012325</name>
</gene>
<evidence type="ECO:0000256" key="12">
    <source>
        <dbReference type="ARBA" id="ARBA00023136"/>
    </source>
</evidence>
<dbReference type="GO" id="GO:0005524">
    <property type="term" value="F:ATP binding"/>
    <property type="evidence" value="ECO:0007669"/>
    <property type="project" value="UniProtKB-UniRule"/>
</dbReference>
<dbReference type="EC" id="2.7.13.3" evidence="13"/>
<feature type="transmembrane region" description="Helical" evidence="15">
    <location>
        <begin position="7"/>
        <end position="30"/>
    </location>
</feature>
<dbReference type="OrthoDB" id="9795828at2"/>
<evidence type="ECO:0000256" key="1">
    <source>
        <dbReference type="ARBA" id="ARBA00000085"/>
    </source>
</evidence>
<feature type="domain" description="Histidine kinase" evidence="16">
    <location>
        <begin position="144"/>
        <end position="336"/>
    </location>
</feature>
<accession>A0A5C7F746</accession>
<evidence type="ECO:0000256" key="6">
    <source>
        <dbReference type="ARBA" id="ARBA00022692"/>
    </source>
</evidence>
<dbReference type="InterPro" id="IPR036890">
    <property type="entry name" value="HATPase_C_sf"/>
</dbReference>
<dbReference type="KEGG" id="ahal:FTX54_012325"/>
<dbReference type="PANTHER" id="PTHR24421:SF37">
    <property type="entry name" value="SENSOR HISTIDINE KINASE NARS"/>
    <property type="match status" value="1"/>
</dbReference>
<dbReference type="InterPro" id="IPR003594">
    <property type="entry name" value="HATPase_dom"/>
</dbReference>
<dbReference type="PROSITE" id="PS50109">
    <property type="entry name" value="HIS_KIN"/>
    <property type="match status" value="1"/>
</dbReference>
<evidence type="ECO:0000256" key="15">
    <source>
        <dbReference type="SAM" id="Phobius"/>
    </source>
</evidence>
<evidence type="ECO:0000256" key="11">
    <source>
        <dbReference type="ARBA" id="ARBA00023012"/>
    </source>
</evidence>
<evidence type="ECO:0000256" key="8">
    <source>
        <dbReference type="ARBA" id="ARBA00022777"/>
    </source>
</evidence>
<dbReference type="InterPro" id="IPR017202">
    <property type="entry name" value="LiaS/VraS"/>
</dbReference>
<comment type="catalytic activity">
    <reaction evidence="1 13">
        <text>ATP + protein L-histidine = ADP + protein N-phospho-L-histidine.</text>
        <dbReference type="EC" id="2.7.13.3"/>
    </reaction>
</comment>
<keyword evidence="18" id="KW-1185">Reference proteome</keyword>
<keyword evidence="8 13" id="KW-0418">Kinase</keyword>
<name>A0A5C7F746_9BACI</name>
<comment type="subcellular location">
    <subcellularLocation>
        <location evidence="2 13">Cell membrane</location>
        <topology evidence="2 13">Multi-pass membrane protein</topology>
    </subcellularLocation>
</comment>
<keyword evidence="7 13" id="KW-0547">Nucleotide-binding</keyword>
<dbReference type="Gene3D" id="3.30.565.10">
    <property type="entry name" value="Histidine kinase-like ATPase, C-terminal domain"/>
    <property type="match status" value="1"/>
</dbReference>
<dbReference type="Pfam" id="PF02518">
    <property type="entry name" value="HATPase_c"/>
    <property type="match status" value="1"/>
</dbReference>
<evidence type="ECO:0000256" key="14">
    <source>
        <dbReference type="SAM" id="Coils"/>
    </source>
</evidence>
<evidence type="ECO:0000256" key="3">
    <source>
        <dbReference type="ARBA" id="ARBA00022475"/>
    </source>
</evidence>
<evidence type="ECO:0000256" key="2">
    <source>
        <dbReference type="ARBA" id="ARBA00004651"/>
    </source>
</evidence>
<feature type="transmembrane region" description="Helical" evidence="15">
    <location>
        <begin position="42"/>
        <end position="67"/>
    </location>
</feature>
<dbReference type="CDD" id="cd16917">
    <property type="entry name" value="HATPase_UhpB-NarQ-NarX-like"/>
    <property type="match status" value="1"/>
</dbReference>
<dbReference type="Gene3D" id="1.20.5.1930">
    <property type="match status" value="1"/>
</dbReference>